<feature type="compositionally biased region" description="Polar residues" evidence="1">
    <location>
        <begin position="624"/>
        <end position="637"/>
    </location>
</feature>
<feature type="compositionally biased region" description="Acidic residues" evidence="1">
    <location>
        <begin position="924"/>
        <end position="935"/>
    </location>
</feature>
<proteinExistence type="predicted"/>
<organism evidence="2 3">
    <name type="scientific">Massariosphaeria phaeospora</name>
    <dbReference type="NCBI Taxonomy" id="100035"/>
    <lineage>
        <taxon>Eukaryota</taxon>
        <taxon>Fungi</taxon>
        <taxon>Dikarya</taxon>
        <taxon>Ascomycota</taxon>
        <taxon>Pezizomycotina</taxon>
        <taxon>Dothideomycetes</taxon>
        <taxon>Pleosporomycetidae</taxon>
        <taxon>Pleosporales</taxon>
        <taxon>Pleosporales incertae sedis</taxon>
        <taxon>Massariosphaeria</taxon>
    </lineage>
</organism>
<feature type="compositionally biased region" description="Basic residues" evidence="1">
    <location>
        <begin position="353"/>
        <end position="362"/>
    </location>
</feature>
<dbReference type="AlphaFoldDB" id="A0A7C8MDM8"/>
<feature type="compositionally biased region" description="Polar residues" evidence="1">
    <location>
        <begin position="499"/>
        <end position="514"/>
    </location>
</feature>
<accession>A0A7C8MDM8</accession>
<feature type="compositionally biased region" description="Polar residues" evidence="1">
    <location>
        <begin position="550"/>
        <end position="569"/>
    </location>
</feature>
<feature type="region of interest" description="Disordered" evidence="1">
    <location>
        <begin position="62"/>
        <end position="181"/>
    </location>
</feature>
<sequence>MPELQPNAYALLESSFQASSNLRSHKPLTRPRDDLHSFLPAAQPLKHAVSFADDDTASQISYQQLSPLASPGLLNGADTGLPPTPPSNSQDEAPPSSFSPPPHADGVVSSLMAKKSSLSTPVNQRSPPTPDPSPPRTTESMKMPSRPILFPVPSSRAESFKTAREDQFSSDGGDSRTSTPLADRLSTVNEDRGLGLAFEQDDNDITPTTYSTQTPFMLPEDVREDLGTQDDMLSGARDIPNREWNTAMMRNVTVRKKRNSKSSPRKGQNFEDTTMPPAGSTPRRHSGLRDRVEASKNSPATPSIENFAHSIGWPDEVQGVPKRQDHDVESQRRSSSSLSSTVVEAMVIVTPPQRRRTLRHSGKNLAYRKDPDSPTDHSSATPSHRNSMTSEDVPLHRLIHKRASISDRRKRMSVESDTLGLERTGSPLSIRKQRQDSAASTLAHQESVRRILQPAADIMSRSNSLTRSQWPERTYHKRIGSAPETIKRQVASPGPPSFLKNSPPQSPRSVSTSVGPPRIERTSPSTAGFSAHDPSPISPRLPTRSKLSEVVTSPLNTNKSLPELPTQSAAEPDAQEAAEVQETDVKDETRPPSALLERVRHLLEAHEGSPSTTNDTQEPHESLSPATSRPRATSNEAPPSVRRGSLSTRGRSEERRRSSLSQERTSTSRDTLLRPSLDQTTEEFPRNSHEWYDHRRVSFDRSTIRTEEHAMARHLFAQTTPFSQFSDTPIEVSEATAVSIYPHNNHSVLVVQQAPRSSMQVQIVNEAHFAPPASVPTPPFVDASEGFEEQYQQPTLTFEPSTPPMQISLPVPGVVDSPLKNPRKPPEPPSLKVIPPTPAEELERQLPPGPPKRSESHPQRRLSLVQRARRYSDNLISPLLARASSTRGRHAIDSHTHENPRIPTVNDEEGTLHPFWRPRGFWDGFEDSDSESDDDMLPRGGDTSDVEDPEPEPVSLRRRVTLTRRLTSGLKGSSGFLIGNSLGVERAGTNKRRPHIPSPSHHSAQSPAIMIQPPTLPLRTRSPRIEKSGSRGSMRSSGSGSFDLDRRASRRDGWRRGKTIPVLNMQVQYIGLSGVKERLRERKAEKRRNEIRRSIGSRYYVEPGAIAS</sequence>
<feature type="region of interest" description="Disordered" evidence="1">
    <location>
        <begin position="987"/>
        <end position="1050"/>
    </location>
</feature>
<feature type="compositionally biased region" description="Polar residues" evidence="1">
    <location>
        <begin position="169"/>
        <end position="180"/>
    </location>
</feature>
<comment type="caution">
    <text evidence="2">The sequence shown here is derived from an EMBL/GenBank/DDBJ whole genome shotgun (WGS) entry which is preliminary data.</text>
</comment>
<name>A0A7C8MDM8_9PLEO</name>
<dbReference type="EMBL" id="JAADJZ010000004">
    <property type="protein sequence ID" value="KAF2875878.1"/>
    <property type="molecule type" value="Genomic_DNA"/>
</dbReference>
<feature type="region of interest" description="Disordered" evidence="1">
    <location>
        <begin position="460"/>
        <end position="592"/>
    </location>
</feature>
<feature type="compositionally biased region" description="Polar residues" evidence="1">
    <location>
        <begin position="376"/>
        <end position="390"/>
    </location>
</feature>
<feature type="compositionally biased region" description="Basic and acidic residues" evidence="1">
    <location>
        <begin position="890"/>
        <end position="900"/>
    </location>
</feature>
<reference evidence="2 3" key="1">
    <citation type="submission" date="2020-01" db="EMBL/GenBank/DDBJ databases">
        <authorList>
            <consortium name="DOE Joint Genome Institute"/>
            <person name="Haridas S."/>
            <person name="Albert R."/>
            <person name="Binder M."/>
            <person name="Bloem J."/>
            <person name="Labutti K."/>
            <person name="Salamov A."/>
            <person name="Andreopoulos B."/>
            <person name="Baker S.E."/>
            <person name="Barry K."/>
            <person name="Bills G."/>
            <person name="Bluhm B.H."/>
            <person name="Cannon C."/>
            <person name="Castanera R."/>
            <person name="Culley D.E."/>
            <person name="Daum C."/>
            <person name="Ezra D."/>
            <person name="Gonzalez J.B."/>
            <person name="Henrissat B."/>
            <person name="Kuo A."/>
            <person name="Liang C."/>
            <person name="Lipzen A."/>
            <person name="Lutzoni F."/>
            <person name="Magnuson J."/>
            <person name="Mondo S."/>
            <person name="Nolan M."/>
            <person name="Ohm R."/>
            <person name="Pangilinan J."/>
            <person name="Park H.-J.H."/>
            <person name="Ramirez L."/>
            <person name="Alfaro M."/>
            <person name="Sun H."/>
            <person name="Tritt A."/>
            <person name="Yoshinaga Y."/>
            <person name="Zwiers L.-H.L."/>
            <person name="Turgeon B.G."/>
            <person name="Goodwin S.B."/>
            <person name="Spatafora J.W."/>
            <person name="Crous P.W."/>
            <person name="Grigoriev I.V."/>
        </authorList>
    </citation>
    <scope>NUCLEOTIDE SEQUENCE [LARGE SCALE GENOMIC DNA]</scope>
    <source>
        <strain evidence="2 3">CBS 611.86</strain>
    </source>
</reference>
<protein>
    <submittedName>
        <fullName evidence="2">Uncharacterized protein</fullName>
    </submittedName>
</protein>
<feature type="compositionally biased region" description="Low complexity" evidence="1">
    <location>
        <begin position="659"/>
        <end position="669"/>
    </location>
</feature>
<evidence type="ECO:0000313" key="2">
    <source>
        <dbReference type="EMBL" id="KAF2875878.1"/>
    </source>
</evidence>
<feature type="compositionally biased region" description="Low complexity" evidence="1">
    <location>
        <begin position="998"/>
        <end position="1009"/>
    </location>
</feature>
<feature type="region of interest" description="Disordered" evidence="1">
    <location>
        <begin position="796"/>
        <end position="861"/>
    </location>
</feature>
<feature type="region of interest" description="Disordered" evidence="1">
    <location>
        <begin position="885"/>
        <end position="910"/>
    </location>
</feature>
<dbReference type="Proteomes" id="UP000481861">
    <property type="component" value="Unassembled WGS sequence"/>
</dbReference>
<feature type="compositionally biased region" description="Low complexity" evidence="1">
    <location>
        <begin position="1030"/>
        <end position="1041"/>
    </location>
</feature>
<feature type="compositionally biased region" description="Acidic residues" evidence="1">
    <location>
        <begin position="573"/>
        <end position="582"/>
    </location>
</feature>
<feature type="compositionally biased region" description="Basic and acidic residues" evidence="1">
    <location>
        <begin position="158"/>
        <end position="167"/>
    </location>
</feature>
<feature type="compositionally biased region" description="Basic residues" evidence="1">
    <location>
        <begin position="397"/>
        <end position="411"/>
    </location>
</feature>
<feature type="region of interest" description="Disordered" evidence="1">
    <location>
        <begin position="246"/>
        <end position="446"/>
    </location>
</feature>
<feature type="region of interest" description="Disordered" evidence="1">
    <location>
        <begin position="607"/>
        <end position="674"/>
    </location>
</feature>
<dbReference type="OrthoDB" id="3870679at2759"/>
<feature type="compositionally biased region" description="Polar residues" evidence="1">
    <location>
        <begin position="295"/>
        <end position="304"/>
    </location>
</feature>
<feature type="compositionally biased region" description="Polar residues" evidence="1">
    <location>
        <begin position="460"/>
        <end position="471"/>
    </location>
</feature>
<feature type="compositionally biased region" description="Low complexity" evidence="1">
    <location>
        <begin position="640"/>
        <end position="649"/>
    </location>
</feature>
<keyword evidence="3" id="KW-1185">Reference proteome</keyword>
<gene>
    <name evidence="2" type="ORF">BDV95DRAFT_485431</name>
</gene>
<evidence type="ECO:0000313" key="3">
    <source>
        <dbReference type="Proteomes" id="UP000481861"/>
    </source>
</evidence>
<feature type="region of interest" description="Disordered" evidence="1">
    <location>
        <begin position="923"/>
        <end position="954"/>
    </location>
</feature>
<evidence type="ECO:0000256" key="1">
    <source>
        <dbReference type="SAM" id="MobiDB-lite"/>
    </source>
</evidence>
<feature type="compositionally biased region" description="Basic residues" evidence="1">
    <location>
        <begin position="253"/>
        <end position="264"/>
    </location>
</feature>
<feature type="compositionally biased region" description="Basic and acidic residues" evidence="1">
    <location>
        <begin position="322"/>
        <end position="332"/>
    </location>
</feature>